<keyword evidence="2" id="KW-0812">Transmembrane</keyword>
<keyword evidence="2" id="KW-0472">Membrane</keyword>
<feature type="region of interest" description="Disordered" evidence="1">
    <location>
        <begin position="632"/>
        <end position="653"/>
    </location>
</feature>
<evidence type="ECO:0000256" key="2">
    <source>
        <dbReference type="SAM" id="Phobius"/>
    </source>
</evidence>
<evidence type="ECO:0000313" key="4">
    <source>
        <dbReference type="Proteomes" id="UP000271241"/>
    </source>
</evidence>
<proteinExistence type="predicted"/>
<feature type="compositionally biased region" description="Low complexity" evidence="1">
    <location>
        <begin position="599"/>
        <end position="620"/>
    </location>
</feature>
<feature type="compositionally biased region" description="Low complexity" evidence="1">
    <location>
        <begin position="438"/>
        <end position="461"/>
    </location>
</feature>
<keyword evidence="4" id="KW-1185">Reference proteome</keyword>
<feature type="region of interest" description="Disordered" evidence="1">
    <location>
        <begin position="1"/>
        <end position="105"/>
    </location>
</feature>
<name>A0A4V1IW11_9FUNG</name>
<dbReference type="OrthoDB" id="5596972at2759"/>
<feature type="region of interest" description="Disordered" evidence="1">
    <location>
        <begin position="183"/>
        <end position="250"/>
    </location>
</feature>
<accession>A0A4V1IW11</accession>
<evidence type="ECO:0000313" key="3">
    <source>
        <dbReference type="EMBL" id="RKP05939.1"/>
    </source>
</evidence>
<sequence length="776" mass="80205">MSHVQVVPLPMSKGDSSGGSSSRHIMTPDSSPALGEQRHRASSAVGEADEDGYASSDEDWNDDDDDEQQQQQQQQQQQPQPQRHDRGHRHRHAHHGTSDSTHALPISMPIRVQLAEDPDVLGLSVHRPVARTLYLSDDGVEELDGSSSLLAPPPHLRKPHHKRSWSGGSYEEALAQQSTLVAQQSLAGKTRIKPRYPPLPQSPPPLSAAKAKLSTSLLEPATPTALSVPRPDTPGFSDGGSMGEGRDATAVGDVDESSAAHPLWNACESLTSWIVDSGADFNLPDGAFSDTAIEPTAAAAGATQTRKRNGQSNGMGMEQLWEFPLQFFALLSMPEVDSAHRPSFQVLREMAQVRQRRRVLLFFTLYVLIVRYCSLDLFVLVLFASNCGALFLMKNSRRVNVSLAKRGVRQRVNWAKQWVGGFIRTRGTNGTSPDVGVPAPRAAAQPSPSSNASTPVPTGRGIAVRRRLRLRGRQNDAAAAAAAVSDAVDGGDHASDTQLGARTPSAGRQVGESKHIAASIASTTSVAASPSAAAVSSTPNAAASTAPGTSIASTPVPAKRLAFFRARSPSNAADKKPTSAPSHQTIASVSSENLLNGDAPPAAVPTAAPASPITADPPAAAGGVRRRFLFGRSSNNASNSTSSNNSQAPTNSANTGGISAAITATATATAAAAASPSTAAAVVATSTTAVMASNASPPNGSPSRTAELVPTTAEATVTACSPSEGKRAGGGHGKESAVSGLVGRVRAASFVSSIAGFSSSNSASLSSNVVAAASSC</sequence>
<feature type="transmembrane region" description="Helical" evidence="2">
    <location>
        <begin position="359"/>
        <end position="384"/>
    </location>
</feature>
<feature type="compositionally biased region" description="Basic residues" evidence="1">
    <location>
        <begin position="85"/>
        <end position="95"/>
    </location>
</feature>
<feature type="compositionally biased region" description="Pro residues" evidence="1">
    <location>
        <begin position="195"/>
        <end position="206"/>
    </location>
</feature>
<dbReference type="AlphaFoldDB" id="A0A4V1IW11"/>
<feature type="region of interest" description="Disordered" evidence="1">
    <location>
        <begin position="484"/>
        <end position="513"/>
    </location>
</feature>
<keyword evidence="2" id="KW-1133">Transmembrane helix</keyword>
<feature type="compositionally biased region" description="Low complexity" evidence="1">
    <location>
        <begin position="69"/>
        <end position="81"/>
    </location>
</feature>
<evidence type="ECO:0000256" key="1">
    <source>
        <dbReference type="SAM" id="MobiDB-lite"/>
    </source>
</evidence>
<dbReference type="Proteomes" id="UP000271241">
    <property type="component" value="Unassembled WGS sequence"/>
</dbReference>
<organism evidence="3 4">
    <name type="scientific">Thamnocephalis sphaerospora</name>
    <dbReference type="NCBI Taxonomy" id="78915"/>
    <lineage>
        <taxon>Eukaryota</taxon>
        <taxon>Fungi</taxon>
        <taxon>Fungi incertae sedis</taxon>
        <taxon>Zoopagomycota</taxon>
        <taxon>Zoopagomycotina</taxon>
        <taxon>Zoopagomycetes</taxon>
        <taxon>Zoopagales</taxon>
        <taxon>Sigmoideomycetaceae</taxon>
        <taxon>Thamnocephalis</taxon>
    </lineage>
</organism>
<reference evidence="4" key="1">
    <citation type="journal article" date="2018" name="Nat. Microbiol.">
        <title>Leveraging single-cell genomics to expand the fungal tree of life.</title>
        <authorList>
            <person name="Ahrendt S.R."/>
            <person name="Quandt C.A."/>
            <person name="Ciobanu D."/>
            <person name="Clum A."/>
            <person name="Salamov A."/>
            <person name="Andreopoulos B."/>
            <person name="Cheng J.F."/>
            <person name="Woyke T."/>
            <person name="Pelin A."/>
            <person name="Henrissat B."/>
            <person name="Reynolds N.K."/>
            <person name="Benny G.L."/>
            <person name="Smith M.E."/>
            <person name="James T.Y."/>
            <person name="Grigoriev I.V."/>
        </authorList>
    </citation>
    <scope>NUCLEOTIDE SEQUENCE [LARGE SCALE GENOMIC DNA]</scope>
    <source>
        <strain evidence="4">RSA 1356</strain>
    </source>
</reference>
<feature type="region of interest" description="Disordered" evidence="1">
    <location>
        <begin position="142"/>
        <end position="169"/>
    </location>
</feature>
<gene>
    <name evidence="3" type="ORF">THASP1DRAFT_32234</name>
</gene>
<feature type="compositionally biased region" description="Low complexity" evidence="1">
    <location>
        <begin position="633"/>
        <end position="653"/>
    </location>
</feature>
<protein>
    <submittedName>
        <fullName evidence="3">Uncharacterized protein</fullName>
    </submittedName>
</protein>
<feature type="compositionally biased region" description="Acidic residues" evidence="1">
    <location>
        <begin position="47"/>
        <end position="68"/>
    </location>
</feature>
<dbReference type="EMBL" id="KZ992995">
    <property type="protein sequence ID" value="RKP05939.1"/>
    <property type="molecule type" value="Genomic_DNA"/>
</dbReference>
<feature type="region of interest" description="Disordered" evidence="1">
    <location>
        <begin position="593"/>
        <end position="620"/>
    </location>
</feature>
<feature type="compositionally biased region" description="Low complexity" evidence="1">
    <location>
        <begin position="12"/>
        <end position="22"/>
    </location>
</feature>
<feature type="compositionally biased region" description="Basic residues" evidence="1">
    <location>
        <begin position="155"/>
        <end position="164"/>
    </location>
</feature>
<feature type="region of interest" description="Disordered" evidence="1">
    <location>
        <begin position="425"/>
        <end position="461"/>
    </location>
</feature>